<evidence type="ECO:0000256" key="6">
    <source>
        <dbReference type="SAM" id="MobiDB-lite"/>
    </source>
</evidence>
<sequence>MSSSLPPGTDLCAIPAANPPPGQTPNLVDPPSLAAATIAVSALTIAWAALFTAARSYTNIRKLKWADSFVLISLVLSATYTGLVLCMLEYTRHQWDVPTCWFNARYMKILYAQGTLLGPVIFFAKSSIFLMYLQIFTILKPMRFAIYFGLVFTFLLYFPGVPLESYYAAPHVGQKWEDLLSNGNPNHLIYWGIVQGSLSVALDIYIFILPLPMLARLHLPRRKRFQILLIFSTAMMGIVASVIALVFRVQLDSTKDITWTQSALFICVIVENNVAIIVSSMPFFATFIKHNVSESTLVKALWSKISSSNNDSTPGTAVHVPNGEGVGKPSEDHLVNGHYYELNEMHPRMETRIQGGGRPPTKERNGGIAREIDIEQEVRSHSMV</sequence>
<evidence type="ECO:0000313" key="9">
    <source>
        <dbReference type="EMBL" id="KAB8076857.1"/>
    </source>
</evidence>
<feature type="transmembrane region" description="Helical" evidence="7">
    <location>
        <begin position="33"/>
        <end position="57"/>
    </location>
</feature>
<keyword evidence="4 7" id="KW-0472">Membrane</keyword>
<dbReference type="InterPro" id="IPR052337">
    <property type="entry name" value="SAT4-like"/>
</dbReference>
<dbReference type="EMBL" id="ML732175">
    <property type="protein sequence ID" value="KAB8076857.1"/>
    <property type="molecule type" value="Genomic_DNA"/>
</dbReference>
<dbReference type="InterPro" id="IPR049326">
    <property type="entry name" value="Rhodopsin_dom_fungi"/>
</dbReference>
<proteinExistence type="inferred from homology"/>
<reference evidence="9 10" key="1">
    <citation type="submission" date="2019-04" db="EMBL/GenBank/DDBJ databases">
        <title>Friends and foes A comparative genomics study of 23 Aspergillus species from section Flavi.</title>
        <authorList>
            <consortium name="DOE Joint Genome Institute"/>
            <person name="Kjaerbolling I."/>
            <person name="Vesth T."/>
            <person name="Frisvad J.C."/>
            <person name="Nybo J.L."/>
            <person name="Theobald S."/>
            <person name="Kildgaard S."/>
            <person name="Isbrandt T."/>
            <person name="Kuo A."/>
            <person name="Sato A."/>
            <person name="Lyhne E.K."/>
            <person name="Kogle M.E."/>
            <person name="Wiebenga A."/>
            <person name="Kun R.S."/>
            <person name="Lubbers R.J."/>
            <person name="Makela M.R."/>
            <person name="Barry K."/>
            <person name="Chovatia M."/>
            <person name="Clum A."/>
            <person name="Daum C."/>
            <person name="Haridas S."/>
            <person name="He G."/>
            <person name="LaButti K."/>
            <person name="Lipzen A."/>
            <person name="Mondo S."/>
            <person name="Riley R."/>
            <person name="Salamov A."/>
            <person name="Simmons B.A."/>
            <person name="Magnuson J.K."/>
            <person name="Henrissat B."/>
            <person name="Mortensen U.H."/>
            <person name="Larsen T.O."/>
            <person name="Devries R.P."/>
            <person name="Grigoriev I.V."/>
            <person name="Machida M."/>
            <person name="Baker S.E."/>
            <person name="Andersen M.R."/>
        </authorList>
    </citation>
    <scope>NUCLEOTIDE SEQUENCE [LARGE SCALE GENOMIC DNA]</scope>
    <source>
        <strain evidence="9 10">CBS 151.66</strain>
    </source>
</reference>
<feature type="region of interest" description="Disordered" evidence="6">
    <location>
        <begin position="351"/>
        <end position="384"/>
    </location>
</feature>
<dbReference type="OrthoDB" id="444631at2759"/>
<dbReference type="Pfam" id="PF20684">
    <property type="entry name" value="Fung_rhodopsin"/>
    <property type="match status" value="1"/>
</dbReference>
<evidence type="ECO:0000256" key="4">
    <source>
        <dbReference type="ARBA" id="ARBA00023136"/>
    </source>
</evidence>
<feature type="domain" description="Rhodopsin" evidence="8">
    <location>
        <begin position="60"/>
        <end position="289"/>
    </location>
</feature>
<feature type="transmembrane region" description="Helical" evidence="7">
    <location>
        <begin position="263"/>
        <end position="285"/>
    </location>
</feature>
<feature type="transmembrane region" description="Helical" evidence="7">
    <location>
        <begin position="110"/>
        <end position="133"/>
    </location>
</feature>
<feature type="transmembrane region" description="Helical" evidence="7">
    <location>
        <begin position="145"/>
        <end position="168"/>
    </location>
</feature>
<dbReference type="GO" id="GO:0016020">
    <property type="term" value="C:membrane"/>
    <property type="evidence" value="ECO:0007669"/>
    <property type="project" value="UniProtKB-SubCell"/>
</dbReference>
<keyword evidence="10" id="KW-1185">Reference proteome</keyword>
<protein>
    <recommendedName>
        <fullName evidence="8">Rhodopsin domain-containing protein</fullName>
    </recommendedName>
</protein>
<dbReference type="AlphaFoldDB" id="A0A5N5X9V3"/>
<keyword evidence="3 7" id="KW-1133">Transmembrane helix</keyword>
<dbReference type="PANTHER" id="PTHR33048">
    <property type="entry name" value="PTH11-LIKE INTEGRAL MEMBRANE PROTEIN (AFU_ORTHOLOGUE AFUA_5G11245)"/>
    <property type="match status" value="1"/>
</dbReference>
<feature type="transmembrane region" description="Helical" evidence="7">
    <location>
        <begin position="69"/>
        <end position="90"/>
    </location>
</feature>
<accession>A0A5N5X9V3</accession>
<gene>
    <name evidence="9" type="ORF">BDV29DRAFT_169240</name>
</gene>
<dbReference type="PANTHER" id="PTHR33048:SF47">
    <property type="entry name" value="INTEGRAL MEMBRANE PROTEIN-RELATED"/>
    <property type="match status" value="1"/>
</dbReference>
<organism evidence="9 10">
    <name type="scientific">Aspergillus leporis</name>
    <dbReference type="NCBI Taxonomy" id="41062"/>
    <lineage>
        <taxon>Eukaryota</taxon>
        <taxon>Fungi</taxon>
        <taxon>Dikarya</taxon>
        <taxon>Ascomycota</taxon>
        <taxon>Pezizomycotina</taxon>
        <taxon>Eurotiomycetes</taxon>
        <taxon>Eurotiomycetidae</taxon>
        <taxon>Eurotiales</taxon>
        <taxon>Aspergillaceae</taxon>
        <taxon>Aspergillus</taxon>
        <taxon>Aspergillus subgen. Circumdati</taxon>
    </lineage>
</organism>
<evidence type="ECO:0000256" key="2">
    <source>
        <dbReference type="ARBA" id="ARBA00022692"/>
    </source>
</evidence>
<feature type="transmembrane region" description="Helical" evidence="7">
    <location>
        <begin position="188"/>
        <end position="215"/>
    </location>
</feature>
<feature type="compositionally biased region" description="Basic and acidic residues" evidence="6">
    <location>
        <begin position="360"/>
        <end position="384"/>
    </location>
</feature>
<evidence type="ECO:0000259" key="8">
    <source>
        <dbReference type="Pfam" id="PF20684"/>
    </source>
</evidence>
<evidence type="ECO:0000256" key="1">
    <source>
        <dbReference type="ARBA" id="ARBA00004141"/>
    </source>
</evidence>
<evidence type="ECO:0000256" key="3">
    <source>
        <dbReference type="ARBA" id="ARBA00022989"/>
    </source>
</evidence>
<evidence type="ECO:0000256" key="7">
    <source>
        <dbReference type="SAM" id="Phobius"/>
    </source>
</evidence>
<keyword evidence="2 7" id="KW-0812">Transmembrane</keyword>
<feature type="transmembrane region" description="Helical" evidence="7">
    <location>
        <begin position="227"/>
        <end position="251"/>
    </location>
</feature>
<evidence type="ECO:0000256" key="5">
    <source>
        <dbReference type="ARBA" id="ARBA00038359"/>
    </source>
</evidence>
<name>A0A5N5X9V3_9EURO</name>
<comment type="subcellular location">
    <subcellularLocation>
        <location evidence="1">Membrane</location>
        <topology evidence="1">Multi-pass membrane protein</topology>
    </subcellularLocation>
</comment>
<dbReference type="Proteomes" id="UP000326565">
    <property type="component" value="Unassembled WGS sequence"/>
</dbReference>
<comment type="similarity">
    <text evidence="5">Belongs to the SAT4 family.</text>
</comment>
<evidence type="ECO:0000313" key="10">
    <source>
        <dbReference type="Proteomes" id="UP000326565"/>
    </source>
</evidence>